<sequence length="464" mass="51053">MASQGSIGRVERIENITLITIPAGTILFRGIRIPEDPLAFYTDYLGTPVDGALCLKPTHNVFFYAHPLVSFGVHQVGGTYDAMQVVVLVKDVQVICLMRPSALVRGSPKGFPSSAPIQRCSLFKESCTDLTEKEIDALSYDNCLLPSYQRSSGTRGWMAIANMDSIEPAAKPGFEGTMAPYLKGLEKRFPGVGSLLTASTYTDATRAERGKQPRNGFPEVVLYPYATAPSDTNLYQQCTSETMAMALLAKHAKNDNLLYLPLATVTQSGVVDMVSGHFSFGRLKVQGQKPDQTNQTKVEKNLLGYLNMAMRNGLRVPYYGNGAISFDKRTGFYVLPQVASSKATLIPMDSKDPKMRPVVYETMRKYLVTVRNPDSTFAFARPAVAPVFRAVGISLPKDMYEYVKGSVASAPSLAQPSQQLQQSKTQKAGQRTTRRVQRTTSPLVRYANTVTNLWKIHAKNKATM</sequence>
<name>A0A6C0LB25_9ZZZZ</name>
<feature type="region of interest" description="Disordered" evidence="1">
    <location>
        <begin position="413"/>
        <end position="437"/>
    </location>
</feature>
<accession>A0A6C0LB25</accession>
<protein>
    <submittedName>
        <fullName evidence="2">Uncharacterized protein</fullName>
    </submittedName>
</protein>
<organism evidence="2">
    <name type="scientific">viral metagenome</name>
    <dbReference type="NCBI Taxonomy" id="1070528"/>
    <lineage>
        <taxon>unclassified sequences</taxon>
        <taxon>metagenomes</taxon>
        <taxon>organismal metagenomes</taxon>
    </lineage>
</organism>
<feature type="compositionally biased region" description="Low complexity" evidence="1">
    <location>
        <begin position="413"/>
        <end position="431"/>
    </location>
</feature>
<evidence type="ECO:0000256" key="1">
    <source>
        <dbReference type="SAM" id="MobiDB-lite"/>
    </source>
</evidence>
<proteinExistence type="predicted"/>
<evidence type="ECO:0000313" key="2">
    <source>
        <dbReference type="EMBL" id="QHU26502.1"/>
    </source>
</evidence>
<reference evidence="2" key="1">
    <citation type="journal article" date="2020" name="Nature">
        <title>Giant virus diversity and host interactions through global metagenomics.</title>
        <authorList>
            <person name="Schulz F."/>
            <person name="Roux S."/>
            <person name="Paez-Espino D."/>
            <person name="Jungbluth S."/>
            <person name="Walsh D.A."/>
            <person name="Denef V.J."/>
            <person name="McMahon K.D."/>
            <person name="Konstantinidis K.T."/>
            <person name="Eloe-Fadrosh E.A."/>
            <person name="Kyrpides N.C."/>
            <person name="Woyke T."/>
        </authorList>
    </citation>
    <scope>NUCLEOTIDE SEQUENCE</scope>
    <source>
        <strain evidence="2">GVMAG-M-3300027759-16</strain>
    </source>
</reference>
<dbReference type="AlphaFoldDB" id="A0A6C0LB25"/>
<dbReference type="EMBL" id="MN740442">
    <property type="protein sequence ID" value="QHU26502.1"/>
    <property type="molecule type" value="Genomic_DNA"/>
</dbReference>